<dbReference type="Gene3D" id="3.40.1710.10">
    <property type="entry name" value="abc type-2 transporter like domain"/>
    <property type="match status" value="1"/>
</dbReference>
<feature type="transmembrane region" description="Helical" evidence="8">
    <location>
        <begin position="257"/>
        <end position="281"/>
    </location>
</feature>
<evidence type="ECO:0000256" key="4">
    <source>
        <dbReference type="ARBA" id="ARBA00022475"/>
    </source>
</evidence>
<feature type="domain" description="ABC transmembrane type-2" evidence="9">
    <location>
        <begin position="130"/>
        <end position="370"/>
    </location>
</feature>
<organism evidence="10 11">
    <name type="scientific">Bordetella genomosp. 1</name>
    <dbReference type="NCBI Taxonomy" id="1395607"/>
    <lineage>
        <taxon>Bacteria</taxon>
        <taxon>Pseudomonadati</taxon>
        <taxon>Pseudomonadota</taxon>
        <taxon>Betaproteobacteria</taxon>
        <taxon>Burkholderiales</taxon>
        <taxon>Alcaligenaceae</taxon>
        <taxon>Bordetella</taxon>
    </lineage>
</organism>
<evidence type="ECO:0000313" key="10">
    <source>
        <dbReference type="EMBL" id="OZI40847.1"/>
    </source>
</evidence>
<feature type="transmembrane region" description="Helical" evidence="8">
    <location>
        <begin position="23"/>
        <end position="41"/>
    </location>
</feature>
<sequence>MVQWLRNVIRLCGKEFYSLGRDVTLLLLIAYAFSAAIYSVAEGVKAEVSNATVAIVDADRSELTLRLRDAIQPPYFKTPVDIRRNQVDPGLESGRYIFVIEFPPNFERDVLAARGPTVQLLIDATAMTQAGLGAAYLDEIFAREILDFLKVRGIESRLPVVPVTRTLFNPNGQSAWFTSVMQIVTNVTVLAIILVGAAVIREREHGTIEHLLVMPVRASEIAMAKVLANGAVILLAGMLSLRLVVHHGLDIPLAGSQLLFMAGLALYLFAVTALGMLLATMAPTMPQFGLLAVPVYVVAYLLSGAATPVESMPALMQRIVPILPTTQFVQLAQAILYRGAGFDVVWPQFAAIGVCGALFLALALGRFRSMLARQG</sequence>
<feature type="transmembrane region" description="Helical" evidence="8">
    <location>
        <begin position="345"/>
        <end position="365"/>
    </location>
</feature>
<evidence type="ECO:0000256" key="1">
    <source>
        <dbReference type="ARBA" id="ARBA00004651"/>
    </source>
</evidence>
<evidence type="ECO:0000256" key="6">
    <source>
        <dbReference type="ARBA" id="ARBA00022989"/>
    </source>
</evidence>
<protein>
    <recommendedName>
        <fullName evidence="9">ABC transmembrane type-2 domain-containing protein</fullName>
    </recommendedName>
</protein>
<dbReference type="InterPro" id="IPR047817">
    <property type="entry name" value="ABC2_TM_bact-type"/>
</dbReference>
<dbReference type="GO" id="GO:0005886">
    <property type="term" value="C:plasma membrane"/>
    <property type="evidence" value="ECO:0007669"/>
    <property type="project" value="UniProtKB-SubCell"/>
</dbReference>
<evidence type="ECO:0000259" key="9">
    <source>
        <dbReference type="PROSITE" id="PS51012"/>
    </source>
</evidence>
<dbReference type="OrthoDB" id="9808686at2"/>
<dbReference type="InterPro" id="IPR013525">
    <property type="entry name" value="ABC2_TM"/>
</dbReference>
<dbReference type="Pfam" id="PF12698">
    <property type="entry name" value="ABC2_membrane_3"/>
    <property type="match status" value="1"/>
</dbReference>
<evidence type="ECO:0000256" key="2">
    <source>
        <dbReference type="ARBA" id="ARBA00007783"/>
    </source>
</evidence>
<gene>
    <name evidence="10" type="ORF">CEG14_03560</name>
</gene>
<comment type="similarity">
    <text evidence="2">Belongs to the ABC-2 integral membrane protein family.</text>
</comment>
<comment type="caution">
    <text evidence="10">The sequence shown here is derived from an EMBL/GenBank/DDBJ whole genome shotgun (WGS) entry which is preliminary data.</text>
</comment>
<keyword evidence="5 8" id="KW-0812">Transmembrane</keyword>
<evidence type="ECO:0000256" key="7">
    <source>
        <dbReference type="ARBA" id="ARBA00023136"/>
    </source>
</evidence>
<evidence type="ECO:0000313" key="11">
    <source>
        <dbReference type="Proteomes" id="UP000217005"/>
    </source>
</evidence>
<keyword evidence="4" id="KW-1003">Cell membrane</keyword>
<keyword evidence="3" id="KW-0813">Transport</keyword>
<dbReference type="PANTHER" id="PTHR30294">
    <property type="entry name" value="MEMBRANE COMPONENT OF ABC TRANSPORTER YHHJ-RELATED"/>
    <property type="match status" value="1"/>
</dbReference>
<feature type="transmembrane region" description="Helical" evidence="8">
    <location>
        <begin position="175"/>
        <end position="200"/>
    </location>
</feature>
<dbReference type="EMBL" id="NEVL01000001">
    <property type="protein sequence ID" value="OZI40847.1"/>
    <property type="molecule type" value="Genomic_DNA"/>
</dbReference>
<dbReference type="InterPro" id="IPR051449">
    <property type="entry name" value="ABC-2_transporter_component"/>
</dbReference>
<proteinExistence type="inferred from homology"/>
<name>A0A261SUY9_9BORD</name>
<evidence type="ECO:0000256" key="8">
    <source>
        <dbReference type="SAM" id="Phobius"/>
    </source>
</evidence>
<dbReference type="PANTHER" id="PTHR30294:SF47">
    <property type="entry name" value="INNER MEMBRANE TRANSPORT PERMEASE YHHJ"/>
    <property type="match status" value="1"/>
</dbReference>
<keyword evidence="6 8" id="KW-1133">Transmembrane helix</keyword>
<reference evidence="10 11" key="1">
    <citation type="submission" date="2017-05" db="EMBL/GenBank/DDBJ databases">
        <title>Complete and WGS of Bordetella genogroups.</title>
        <authorList>
            <person name="Spilker T."/>
            <person name="LiPuma J."/>
        </authorList>
    </citation>
    <scope>NUCLEOTIDE SEQUENCE [LARGE SCALE GENOMIC DNA]</scope>
    <source>
        <strain evidence="10 11">AU17610</strain>
    </source>
</reference>
<accession>A0A261SUY9</accession>
<dbReference type="RefSeq" id="WP_094824961.1">
    <property type="nucleotide sequence ID" value="NZ_NEVL01000001.1"/>
</dbReference>
<comment type="subcellular location">
    <subcellularLocation>
        <location evidence="1">Cell membrane</location>
        <topology evidence="1">Multi-pass membrane protein</topology>
    </subcellularLocation>
</comment>
<feature type="transmembrane region" description="Helical" evidence="8">
    <location>
        <begin position="288"/>
        <end position="306"/>
    </location>
</feature>
<keyword evidence="7 8" id="KW-0472">Membrane</keyword>
<evidence type="ECO:0000256" key="5">
    <source>
        <dbReference type="ARBA" id="ARBA00022692"/>
    </source>
</evidence>
<dbReference type="Proteomes" id="UP000217005">
    <property type="component" value="Unassembled WGS sequence"/>
</dbReference>
<evidence type="ECO:0000256" key="3">
    <source>
        <dbReference type="ARBA" id="ARBA00022448"/>
    </source>
</evidence>
<dbReference type="PROSITE" id="PS51012">
    <property type="entry name" value="ABC_TM2"/>
    <property type="match status" value="1"/>
</dbReference>
<feature type="transmembrane region" description="Helical" evidence="8">
    <location>
        <begin position="221"/>
        <end position="245"/>
    </location>
</feature>
<dbReference type="GO" id="GO:0140359">
    <property type="term" value="F:ABC-type transporter activity"/>
    <property type="evidence" value="ECO:0007669"/>
    <property type="project" value="InterPro"/>
</dbReference>
<dbReference type="AlphaFoldDB" id="A0A261SUY9"/>